<feature type="region of interest" description="Disordered" evidence="1">
    <location>
        <begin position="125"/>
        <end position="149"/>
    </location>
</feature>
<feature type="chain" id="PRO_5037998104" description="DUF4124 domain-containing protein" evidence="2">
    <location>
        <begin position="19"/>
        <end position="149"/>
    </location>
</feature>
<dbReference type="KEGG" id="eaz:JHT90_07350"/>
<dbReference type="EMBL" id="CP067393">
    <property type="protein sequence ID" value="QQP87050.1"/>
    <property type="molecule type" value="Genomic_DNA"/>
</dbReference>
<evidence type="ECO:0000256" key="1">
    <source>
        <dbReference type="SAM" id="MobiDB-lite"/>
    </source>
</evidence>
<organism evidence="3 4">
    <name type="scientific">Entomomonas asaccharolytica</name>
    <dbReference type="NCBI Taxonomy" id="2785331"/>
    <lineage>
        <taxon>Bacteria</taxon>
        <taxon>Pseudomonadati</taxon>
        <taxon>Pseudomonadota</taxon>
        <taxon>Gammaproteobacteria</taxon>
        <taxon>Pseudomonadales</taxon>
        <taxon>Pseudomonadaceae</taxon>
        <taxon>Entomomonas</taxon>
    </lineage>
</organism>
<reference evidence="3 4" key="1">
    <citation type="submission" date="2021-01" db="EMBL/GenBank/DDBJ databases">
        <title>Entomomonas sp. F2A isolated from a house cricket (Acheta domesticus).</title>
        <authorList>
            <person name="Spergser J."/>
            <person name="Busse H.-J."/>
        </authorList>
    </citation>
    <scope>NUCLEOTIDE SEQUENCE [LARGE SCALE GENOMIC DNA]</scope>
    <source>
        <strain evidence="3 4">F2A</strain>
    </source>
</reference>
<gene>
    <name evidence="3" type="ORF">JHT90_07350</name>
</gene>
<keyword evidence="2" id="KW-0732">Signal</keyword>
<evidence type="ECO:0000313" key="4">
    <source>
        <dbReference type="Proteomes" id="UP000595278"/>
    </source>
</evidence>
<proteinExistence type="predicted"/>
<dbReference type="RefSeq" id="WP_201095626.1">
    <property type="nucleotide sequence ID" value="NZ_CP067393.1"/>
</dbReference>
<evidence type="ECO:0008006" key="5">
    <source>
        <dbReference type="Google" id="ProtNLM"/>
    </source>
</evidence>
<feature type="signal peptide" evidence="2">
    <location>
        <begin position="1"/>
        <end position="18"/>
    </location>
</feature>
<protein>
    <recommendedName>
        <fullName evidence="5">DUF4124 domain-containing protein</fullName>
    </recommendedName>
</protein>
<dbReference type="AlphaFoldDB" id="A0A974RYA1"/>
<name>A0A974RYA1_9GAMM</name>
<keyword evidence="4" id="KW-1185">Reference proteome</keyword>
<evidence type="ECO:0000256" key="2">
    <source>
        <dbReference type="SAM" id="SignalP"/>
    </source>
</evidence>
<sequence length="149" mass="16253">MLQKVLLGLCIIPVLAHAEIACLEGPSGGKCQNVDIHGEIFKTSTPANTATPTTNKAVANTGTANKRVNFVIKPNQQKATTNKVNQQVANNDSRQMSIAEQRVRQRAQLMEQRFMGRQGVNNLSALNNNDSLTKRKQASADLRQSVEAQ</sequence>
<accession>A0A974RYA1</accession>
<dbReference type="Proteomes" id="UP000595278">
    <property type="component" value="Chromosome"/>
</dbReference>
<evidence type="ECO:0000313" key="3">
    <source>
        <dbReference type="EMBL" id="QQP87050.1"/>
    </source>
</evidence>